<evidence type="ECO:0000313" key="2">
    <source>
        <dbReference type="EnsemblMetazoa" id="XP_037874550.1"/>
    </source>
</evidence>
<dbReference type="GeneID" id="101736969"/>
<reference evidence="2" key="2">
    <citation type="submission" date="2022-06" db="UniProtKB">
        <authorList>
            <consortium name="EnsemblMetazoa"/>
        </authorList>
    </citation>
    <scope>IDENTIFICATION</scope>
    <source>
        <strain evidence="2">p50T (Dazao)</strain>
    </source>
</reference>
<proteinExistence type="predicted"/>
<name>A0A8R2M6M0_BOMMO</name>
<evidence type="ECO:0008006" key="4">
    <source>
        <dbReference type="Google" id="ProtNLM"/>
    </source>
</evidence>
<dbReference type="RefSeq" id="XP_037874550.1">
    <property type="nucleotide sequence ID" value="XM_038018622.2"/>
</dbReference>
<dbReference type="Pfam" id="PF00106">
    <property type="entry name" value="adh_short"/>
    <property type="match status" value="1"/>
</dbReference>
<keyword evidence="3" id="KW-1185">Reference proteome</keyword>
<dbReference type="Gene3D" id="3.40.50.720">
    <property type="entry name" value="NAD(P)-binding Rossmann-like Domain"/>
    <property type="match status" value="1"/>
</dbReference>
<dbReference type="PANTHER" id="PTHR43157:SF31">
    <property type="entry name" value="PHOSPHATIDYLINOSITOL-GLYCAN BIOSYNTHESIS CLASS F PROTEIN"/>
    <property type="match status" value="1"/>
</dbReference>
<dbReference type="SUPFAM" id="SSF51735">
    <property type="entry name" value="NAD(P)-binding Rossmann-fold domains"/>
    <property type="match status" value="1"/>
</dbReference>
<evidence type="ECO:0000256" key="1">
    <source>
        <dbReference type="ARBA" id="ARBA00023002"/>
    </source>
</evidence>
<keyword evidence="1" id="KW-0560">Oxidoreductase</keyword>
<accession>A0A8R2M6M0</accession>
<dbReference type="PANTHER" id="PTHR43157">
    <property type="entry name" value="PHOSPHATIDYLINOSITOL-GLYCAN BIOSYNTHESIS CLASS F PROTEIN-RELATED"/>
    <property type="match status" value="1"/>
</dbReference>
<dbReference type="PRINTS" id="PR00081">
    <property type="entry name" value="GDHRDH"/>
</dbReference>
<dbReference type="SMR" id="A0A8R2M6M0"/>
<dbReference type="GO" id="GO:0016491">
    <property type="term" value="F:oxidoreductase activity"/>
    <property type="evidence" value="ECO:0007669"/>
    <property type="project" value="UniProtKB-KW"/>
</dbReference>
<dbReference type="AlphaFoldDB" id="A0A8R2M6M0"/>
<dbReference type="EnsemblMetazoa" id="XM_038018622.1">
    <property type="protein sequence ID" value="XP_037874550.1"/>
    <property type="gene ID" value="LOC101736969"/>
</dbReference>
<dbReference type="InterPro" id="IPR002347">
    <property type="entry name" value="SDR_fam"/>
</dbReference>
<protein>
    <recommendedName>
        <fullName evidence="4">Short-chain dehydrogenase</fullName>
    </recommendedName>
</protein>
<dbReference type="InterPro" id="IPR036291">
    <property type="entry name" value="NAD(P)-bd_dom_sf"/>
</dbReference>
<evidence type="ECO:0000313" key="3">
    <source>
        <dbReference type="Proteomes" id="UP000005204"/>
    </source>
</evidence>
<reference evidence="3" key="1">
    <citation type="journal article" date="2008" name="Insect Biochem. Mol. Biol.">
        <title>The genome of a lepidopteran model insect, the silkworm Bombyx mori.</title>
        <authorList>
            <consortium name="International Silkworm Genome Consortium"/>
        </authorList>
    </citation>
    <scope>NUCLEOTIDE SEQUENCE [LARGE SCALE GENOMIC DNA]</scope>
    <source>
        <strain evidence="3">p50T</strain>
    </source>
</reference>
<organism evidence="2 3">
    <name type="scientific">Bombyx mori</name>
    <name type="common">Silk moth</name>
    <dbReference type="NCBI Taxonomy" id="7091"/>
    <lineage>
        <taxon>Eukaryota</taxon>
        <taxon>Metazoa</taxon>
        <taxon>Ecdysozoa</taxon>
        <taxon>Arthropoda</taxon>
        <taxon>Hexapoda</taxon>
        <taxon>Insecta</taxon>
        <taxon>Pterygota</taxon>
        <taxon>Neoptera</taxon>
        <taxon>Endopterygota</taxon>
        <taxon>Lepidoptera</taxon>
        <taxon>Glossata</taxon>
        <taxon>Ditrysia</taxon>
        <taxon>Bombycoidea</taxon>
        <taxon>Bombycidae</taxon>
        <taxon>Bombycinae</taxon>
        <taxon>Bombyx</taxon>
    </lineage>
</organism>
<dbReference type="KEGG" id="bmor:101736969"/>
<dbReference type="Proteomes" id="UP000005204">
    <property type="component" value="Unassembled WGS sequence"/>
</dbReference>
<sequence length="299" mass="33103">MFSSVKCESKARMDGKTVIITGGSAGVGFEAAKDLADKGARVIIASRNETKLRKAREEIIKATGNTNVAYKQLDLSSLKSVRNFANQINTEGRVDVLINNAGAIALPDAVTTDSLNLTMQINFYGAFLLTFLLLPRLKASSPSRIINGSAAAMYLGEIDFDHWNDVGRYSIVTSLANSKLAMVLFNAELSRRLEGSGVTANTYDPFVVKDTDILTNLPGFIKEISRFFVNIIGQEKEDAGRQISYLASAPEMVNISNQHYKFCEKFLRHWSVSDTGLTRRVWEESKRLVKISAEEDWES</sequence>